<dbReference type="Gene3D" id="3.30.1600.10">
    <property type="entry name" value="SIR2/SIRT2 'Small Domain"/>
    <property type="match status" value="1"/>
</dbReference>
<accession>A0ABN2VFI1</accession>
<proteinExistence type="predicted"/>
<dbReference type="PANTHER" id="PTHR11085:SF4">
    <property type="entry name" value="NAD-DEPENDENT PROTEIN DEACYLASE"/>
    <property type="match status" value="1"/>
</dbReference>
<dbReference type="Pfam" id="PF02146">
    <property type="entry name" value="SIR2"/>
    <property type="match status" value="1"/>
</dbReference>
<dbReference type="InterPro" id="IPR029035">
    <property type="entry name" value="DHS-like_NAD/FAD-binding_dom"/>
</dbReference>
<name>A0ABN2VFI1_9ACTN</name>
<feature type="binding site" evidence="4">
    <location>
        <position position="181"/>
    </location>
    <ligand>
        <name>Zn(2+)</name>
        <dbReference type="ChEBI" id="CHEBI:29105"/>
    </ligand>
</feature>
<dbReference type="Proteomes" id="UP001500751">
    <property type="component" value="Unassembled WGS sequence"/>
</dbReference>
<evidence type="ECO:0000256" key="1">
    <source>
        <dbReference type="ARBA" id="ARBA00012928"/>
    </source>
</evidence>
<dbReference type="EC" id="2.3.1.286" evidence="1"/>
<dbReference type="InterPro" id="IPR050134">
    <property type="entry name" value="NAD-dep_sirtuin_deacylases"/>
</dbReference>
<keyword evidence="4" id="KW-0479">Metal-binding</keyword>
<keyword evidence="2" id="KW-0808">Transferase</keyword>
<evidence type="ECO:0000313" key="7">
    <source>
        <dbReference type="Proteomes" id="UP001500751"/>
    </source>
</evidence>
<feature type="binding site" evidence="4">
    <location>
        <position position="184"/>
    </location>
    <ligand>
        <name>Zn(2+)</name>
        <dbReference type="ChEBI" id="CHEBI:29105"/>
    </ligand>
</feature>
<reference evidence="6 7" key="1">
    <citation type="journal article" date="2019" name="Int. J. Syst. Evol. Microbiol.">
        <title>The Global Catalogue of Microorganisms (GCM) 10K type strain sequencing project: providing services to taxonomists for standard genome sequencing and annotation.</title>
        <authorList>
            <consortium name="The Broad Institute Genomics Platform"/>
            <consortium name="The Broad Institute Genome Sequencing Center for Infectious Disease"/>
            <person name="Wu L."/>
            <person name="Ma J."/>
        </authorList>
    </citation>
    <scope>NUCLEOTIDE SEQUENCE [LARGE SCALE GENOMIC DNA]</scope>
    <source>
        <strain evidence="6 7">JCM 16014</strain>
    </source>
</reference>
<dbReference type="EMBL" id="BAAAQN010000081">
    <property type="protein sequence ID" value="GAA2061101.1"/>
    <property type="molecule type" value="Genomic_DNA"/>
</dbReference>
<evidence type="ECO:0000259" key="5">
    <source>
        <dbReference type="PROSITE" id="PS50305"/>
    </source>
</evidence>
<dbReference type="PROSITE" id="PS50305">
    <property type="entry name" value="SIRTUIN"/>
    <property type="match status" value="1"/>
</dbReference>
<feature type="binding site" evidence="4">
    <location>
        <position position="156"/>
    </location>
    <ligand>
        <name>Zn(2+)</name>
        <dbReference type="ChEBI" id="CHEBI:29105"/>
    </ligand>
</feature>
<keyword evidence="3" id="KW-0520">NAD</keyword>
<keyword evidence="4" id="KW-0862">Zinc</keyword>
<evidence type="ECO:0000256" key="3">
    <source>
        <dbReference type="ARBA" id="ARBA00023027"/>
    </source>
</evidence>
<protein>
    <recommendedName>
        <fullName evidence="1">protein acetyllysine N-acetyltransferase</fullName>
        <ecNumber evidence="1">2.3.1.286</ecNumber>
    </recommendedName>
</protein>
<feature type="active site" description="Proton acceptor" evidence="4">
    <location>
        <position position="148"/>
    </location>
</feature>
<evidence type="ECO:0000313" key="6">
    <source>
        <dbReference type="EMBL" id="GAA2061101.1"/>
    </source>
</evidence>
<feature type="domain" description="Deacetylase sirtuin-type" evidence="5">
    <location>
        <begin position="21"/>
        <end position="279"/>
    </location>
</feature>
<dbReference type="InterPro" id="IPR026590">
    <property type="entry name" value="Ssirtuin_cat_dom"/>
</dbReference>
<dbReference type="InterPro" id="IPR026591">
    <property type="entry name" value="Sirtuin_cat_small_dom_sf"/>
</dbReference>
<dbReference type="InterPro" id="IPR003000">
    <property type="entry name" value="Sirtuin"/>
</dbReference>
<gene>
    <name evidence="6" type="ORF">GCM10009839_85060</name>
</gene>
<comment type="caution">
    <text evidence="6">The sequence shown here is derived from an EMBL/GenBank/DDBJ whole genome shotgun (WGS) entry which is preliminary data.</text>
</comment>
<dbReference type="PANTHER" id="PTHR11085">
    <property type="entry name" value="NAD-DEPENDENT PROTEIN DEACYLASE SIRTUIN-5, MITOCHONDRIAL-RELATED"/>
    <property type="match status" value="1"/>
</dbReference>
<evidence type="ECO:0000256" key="2">
    <source>
        <dbReference type="ARBA" id="ARBA00022679"/>
    </source>
</evidence>
<dbReference type="CDD" id="cd01407">
    <property type="entry name" value="SIR2-fam"/>
    <property type="match status" value="1"/>
</dbReference>
<keyword evidence="7" id="KW-1185">Reference proteome</keyword>
<feature type="binding site" evidence="4">
    <location>
        <position position="159"/>
    </location>
    <ligand>
        <name>Zn(2+)</name>
        <dbReference type="ChEBI" id="CHEBI:29105"/>
    </ligand>
</feature>
<dbReference type="SUPFAM" id="SSF52467">
    <property type="entry name" value="DHS-like NAD/FAD-binding domain"/>
    <property type="match status" value="1"/>
</dbReference>
<evidence type="ECO:0000256" key="4">
    <source>
        <dbReference type="PROSITE-ProRule" id="PRU00236"/>
    </source>
</evidence>
<dbReference type="Gene3D" id="3.40.50.1220">
    <property type="entry name" value="TPP-binding domain"/>
    <property type="match status" value="1"/>
</dbReference>
<sequence length="313" mass="33013">MALNAKPLPFGVLRDSDVSRWTLHLRVYSVASRCISNLCSRSTLHRYYDTYSTDSGIPDFRGAKGVWTNDPMAELLFTYPNYLADPELRQKSWLARRDNPAWQAEPNAAHKALAALEHGGRAVRIITQNIDRLHQRGGSSPRKVIEIHGNMFDVVCVQCTYHTTMEVALERVANGEPDPACPVCGGILKAATIMFGQQLDQRTVWQAVQVAENSAVFLAIGSSLRVEPAASMCAVAVDHGADLVIVNNEETPYDHLASEVIRTPIGEAVPAVVAELLAGGGAGGGGGVGAGGGGAADAAGAAGAADAARESAG</sequence>
<organism evidence="6 7">
    <name type="scientific">Catenulispora yoronensis</name>
    <dbReference type="NCBI Taxonomy" id="450799"/>
    <lineage>
        <taxon>Bacteria</taxon>
        <taxon>Bacillati</taxon>
        <taxon>Actinomycetota</taxon>
        <taxon>Actinomycetes</taxon>
        <taxon>Catenulisporales</taxon>
        <taxon>Catenulisporaceae</taxon>
        <taxon>Catenulispora</taxon>
    </lineage>
</organism>